<dbReference type="Pfam" id="PF00412">
    <property type="entry name" value="LIM"/>
    <property type="match status" value="5"/>
</dbReference>
<dbReference type="PANTHER" id="PTHR24210">
    <property type="entry name" value="LIM DOMAIN-CONTAINING PROTEIN"/>
    <property type="match status" value="1"/>
</dbReference>
<organism evidence="9 12">
    <name type="scientific">Rotaria sordida</name>
    <dbReference type="NCBI Taxonomy" id="392033"/>
    <lineage>
        <taxon>Eukaryota</taxon>
        <taxon>Metazoa</taxon>
        <taxon>Spiralia</taxon>
        <taxon>Gnathifera</taxon>
        <taxon>Rotifera</taxon>
        <taxon>Eurotatoria</taxon>
        <taxon>Bdelloidea</taxon>
        <taxon>Philodinida</taxon>
        <taxon>Philodinidae</taxon>
        <taxon>Rotaria</taxon>
    </lineage>
</organism>
<sequence>MERKRLQYQRLKQQQQQQQRFCVSQQDLTEAIGRMKPITNSFQERRHATHEDLTNCSSSSFPIEPLDNRSVSQLIKAFEAQTNITPYASAQNLLPINNNVISNGAEFNRSHMLGRTMKIKVNCNDNNIINNNVCSSISPSISNDNQMITVEIHPQQFTQDKEQEKNEEQIYETLDIDHYKQDLPPPPPSSSFNITVNENNYQPIQMLTRCTNIDEAALILGKRHEIHFDELLAKEAQLNHALADLLSITNDTEKSLSINSSPRSLPNNQELRRLSNGKNNNNLSASIDLLNDLLEKFDLDNEDSDKKKQKKNNTTDQPSQKNDDSHVKPINMFCLMLSDNVCANCHQSFATNEQIVNAAGHIWHTHCFVCTQCFQPFENGIYFEHEDRKYCERDFQMLFAPCCAECKQAIVGRVIRALQKCFHPDCFRCQLCQAPLIEMGFSKYNGKALCRECHVKEKANDLKLSKQICSTCHQIIDNKYLKYKGEFHHSYHFQCTSCRVELDENCREVRGSLYCLPCHNKLDIPVCAACRRLIDDRVISALGKQWHVEHFCCARCAQPFYGSKHFENKGLAYCELDYHFLFGSTCFICNCIITEGAYTACNKKYCADHFACSLCEKKMDEKSKFFDVDAAPVCKQCYGKLPADIRKSLQQQPKKKQLSSILKQTSL</sequence>
<dbReference type="CDD" id="cd09334">
    <property type="entry name" value="LIM4_PINCH"/>
    <property type="match status" value="1"/>
</dbReference>
<keyword evidence="2" id="KW-0677">Repeat</keyword>
<dbReference type="EMBL" id="CAJNOO010000141">
    <property type="protein sequence ID" value="CAF0824889.1"/>
    <property type="molecule type" value="Genomic_DNA"/>
</dbReference>
<dbReference type="GO" id="GO:1900026">
    <property type="term" value="P:positive regulation of substrate adhesion-dependent cell spreading"/>
    <property type="evidence" value="ECO:0007669"/>
    <property type="project" value="TreeGrafter"/>
</dbReference>
<feature type="region of interest" description="Disordered" evidence="6">
    <location>
        <begin position="255"/>
        <end position="279"/>
    </location>
</feature>
<evidence type="ECO:0000313" key="10">
    <source>
        <dbReference type="EMBL" id="CAF3474417.1"/>
    </source>
</evidence>
<dbReference type="Proteomes" id="UP000663823">
    <property type="component" value="Unassembled WGS sequence"/>
</dbReference>
<dbReference type="EMBL" id="CAJOAX010000004">
    <property type="protein sequence ID" value="CAF3474417.1"/>
    <property type="molecule type" value="Genomic_DNA"/>
</dbReference>
<dbReference type="GO" id="GO:0046872">
    <property type="term" value="F:metal ion binding"/>
    <property type="evidence" value="ECO:0007669"/>
    <property type="project" value="UniProtKB-KW"/>
</dbReference>
<comment type="caution">
    <text evidence="9">The sequence shown here is derived from an EMBL/GenBank/DDBJ whole genome shotgun (WGS) entry which is preliminary data.</text>
</comment>
<dbReference type="Proteomes" id="UP000663882">
    <property type="component" value="Unassembled WGS sequence"/>
</dbReference>
<name>A0A814QBE6_9BILA</name>
<evidence type="ECO:0000313" key="12">
    <source>
        <dbReference type="Proteomes" id="UP000663889"/>
    </source>
</evidence>
<evidence type="ECO:0000313" key="11">
    <source>
        <dbReference type="EMBL" id="CAF3991387.1"/>
    </source>
</evidence>
<evidence type="ECO:0000256" key="3">
    <source>
        <dbReference type="ARBA" id="ARBA00022833"/>
    </source>
</evidence>
<reference evidence="9" key="1">
    <citation type="submission" date="2021-02" db="EMBL/GenBank/DDBJ databases">
        <authorList>
            <person name="Nowell W R."/>
        </authorList>
    </citation>
    <scope>NUCLEOTIDE SEQUENCE</scope>
</reference>
<feature type="region of interest" description="Disordered" evidence="6">
    <location>
        <begin position="301"/>
        <end position="325"/>
    </location>
</feature>
<evidence type="ECO:0000256" key="5">
    <source>
        <dbReference type="PROSITE-ProRule" id="PRU00125"/>
    </source>
</evidence>
<dbReference type="GO" id="GO:2001046">
    <property type="term" value="P:positive regulation of integrin-mediated signaling pathway"/>
    <property type="evidence" value="ECO:0007669"/>
    <property type="project" value="TreeGrafter"/>
</dbReference>
<dbReference type="PROSITE" id="PS00478">
    <property type="entry name" value="LIM_DOMAIN_1"/>
    <property type="match status" value="2"/>
</dbReference>
<dbReference type="AlphaFoldDB" id="A0A814QBE6"/>
<accession>A0A814QBE6</accession>
<dbReference type="PROSITE" id="PS50023">
    <property type="entry name" value="LIM_DOMAIN_2"/>
    <property type="match status" value="3"/>
</dbReference>
<dbReference type="InterPro" id="IPR017351">
    <property type="entry name" value="PINCH-1-4-like"/>
</dbReference>
<feature type="domain" description="LIM zinc-binding" evidence="7">
    <location>
        <begin position="403"/>
        <end position="460"/>
    </location>
</feature>
<evidence type="ECO:0000256" key="4">
    <source>
        <dbReference type="ARBA" id="ARBA00023038"/>
    </source>
</evidence>
<gene>
    <name evidence="11" type="ORF">FNK824_LOCUS25418</name>
    <name evidence="10" type="ORF">OTI717_LOCUS137</name>
    <name evidence="8" type="ORF">RFH988_LOCUS5130</name>
    <name evidence="9" type="ORF">SEV965_LOCUS16712</name>
</gene>
<dbReference type="GO" id="GO:0005911">
    <property type="term" value="C:cell-cell junction"/>
    <property type="evidence" value="ECO:0007669"/>
    <property type="project" value="TreeGrafter"/>
</dbReference>
<evidence type="ECO:0000259" key="7">
    <source>
        <dbReference type="PROSITE" id="PS50023"/>
    </source>
</evidence>
<dbReference type="SMART" id="SM00132">
    <property type="entry name" value="LIM"/>
    <property type="match status" value="5"/>
</dbReference>
<feature type="domain" description="LIM zinc-binding" evidence="7">
    <location>
        <begin position="525"/>
        <end position="584"/>
    </location>
</feature>
<dbReference type="FunFam" id="2.10.110.10:FF:000017">
    <property type="entry name" value="Lim and senescent cell antigen-like-containing"/>
    <property type="match status" value="1"/>
</dbReference>
<keyword evidence="4 5" id="KW-0440">LIM domain</keyword>
<feature type="domain" description="LIM zinc-binding" evidence="7">
    <location>
        <begin position="340"/>
        <end position="401"/>
    </location>
</feature>
<dbReference type="OrthoDB" id="20689at2759"/>
<dbReference type="Gene3D" id="2.10.110.10">
    <property type="entry name" value="Cysteine Rich Protein"/>
    <property type="match status" value="5"/>
</dbReference>
<dbReference type="Proteomes" id="UP000663874">
    <property type="component" value="Unassembled WGS sequence"/>
</dbReference>
<dbReference type="Proteomes" id="UP000663889">
    <property type="component" value="Unassembled WGS sequence"/>
</dbReference>
<protein>
    <recommendedName>
        <fullName evidence="7">LIM zinc-binding domain-containing protein</fullName>
    </recommendedName>
</protein>
<dbReference type="PANTHER" id="PTHR24210:SF0">
    <property type="entry name" value="LIM DOMAIN-CONTAINING PROTEIN"/>
    <property type="match status" value="1"/>
</dbReference>
<dbReference type="GO" id="GO:0098609">
    <property type="term" value="P:cell-cell adhesion"/>
    <property type="evidence" value="ECO:0007669"/>
    <property type="project" value="TreeGrafter"/>
</dbReference>
<evidence type="ECO:0000256" key="2">
    <source>
        <dbReference type="ARBA" id="ARBA00022737"/>
    </source>
</evidence>
<evidence type="ECO:0000256" key="6">
    <source>
        <dbReference type="SAM" id="MobiDB-lite"/>
    </source>
</evidence>
<dbReference type="InterPro" id="IPR047944">
    <property type="entry name" value="LIMS1/2-like_LIM1"/>
</dbReference>
<dbReference type="InterPro" id="IPR001781">
    <property type="entry name" value="Znf_LIM"/>
</dbReference>
<dbReference type="GO" id="GO:0045216">
    <property type="term" value="P:cell-cell junction organization"/>
    <property type="evidence" value="ECO:0007669"/>
    <property type="project" value="TreeGrafter"/>
</dbReference>
<dbReference type="SUPFAM" id="SSF57716">
    <property type="entry name" value="Glucocorticoid receptor-like (DNA-binding domain)"/>
    <property type="match status" value="5"/>
</dbReference>
<dbReference type="EMBL" id="CAJNOU010000927">
    <property type="protein sequence ID" value="CAF1117345.1"/>
    <property type="molecule type" value="Genomic_DNA"/>
</dbReference>
<dbReference type="GO" id="GO:0005737">
    <property type="term" value="C:cytoplasm"/>
    <property type="evidence" value="ECO:0007669"/>
    <property type="project" value="TreeGrafter"/>
</dbReference>
<feature type="compositionally biased region" description="Polar residues" evidence="6">
    <location>
        <begin position="255"/>
        <end position="269"/>
    </location>
</feature>
<evidence type="ECO:0000256" key="1">
    <source>
        <dbReference type="ARBA" id="ARBA00022723"/>
    </source>
</evidence>
<dbReference type="GO" id="GO:0005925">
    <property type="term" value="C:focal adhesion"/>
    <property type="evidence" value="ECO:0007669"/>
    <property type="project" value="TreeGrafter"/>
</dbReference>
<keyword evidence="1 5" id="KW-0479">Metal-binding</keyword>
<dbReference type="CDD" id="cd09333">
    <property type="entry name" value="LIM3_PINCH"/>
    <property type="match status" value="1"/>
</dbReference>
<proteinExistence type="predicted"/>
<keyword evidence="3 5" id="KW-0862">Zinc</keyword>
<dbReference type="EMBL" id="CAJOBE010005965">
    <property type="protein sequence ID" value="CAF3991387.1"/>
    <property type="molecule type" value="Genomic_DNA"/>
</dbReference>
<evidence type="ECO:0000313" key="8">
    <source>
        <dbReference type="EMBL" id="CAF0824889.1"/>
    </source>
</evidence>
<evidence type="ECO:0000313" key="9">
    <source>
        <dbReference type="EMBL" id="CAF1117345.1"/>
    </source>
</evidence>
<dbReference type="CDD" id="cd09331">
    <property type="entry name" value="LIM1_PINCH"/>
    <property type="match status" value="1"/>
</dbReference>